<proteinExistence type="predicted"/>
<dbReference type="RefSeq" id="WP_369153466.1">
    <property type="nucleotide sequence ID" value="NZ_CP163433.1"/>
</dbReference>
<gene>
    <name evidence="1" type="ORF">AB5J48_32165</name>
</gene>
<protein>
    <submittedName>
        <fullName evidence="1">Uncharacterized protein</fullName>
    </submittedName>
</protein>
<dbReference type="EMBL" id="CP163433">
    <property type="protein sequence ID" value="XDQ22937.1"/>
    <property type="molecule type" value="Genomic_DNA"/>
</dbReference>
<accession>A0AB39NXG8</accession>
<evidence type="ECO:0000313" key="1">
    <source>
        <dbReference type="EMBL" id="XDQ22937.1"/>
    </source>
</evidence>
<organism evidence="1">
    <name type="scientific">Streptomyces sp. R17</name>
    <dbReference type="NCBI Taxonomy" id="3238626"/>
    <lineage>
        <taxon>Bacteria</taxon>
        <taxon>Bacillati</taxon>
        <taxon>Actinomycetota</taxon>
        <taxon>Actinomycetes</taxon>
        <taxon>Kitasatosporales</taxon>
        <taxon>Streptomycetaceae</taxon>
        <taxon>Streptomyces</taxon>
    </lineage>
</organism>
<reference evidence="1" key="1">
    <citation type="submission" date="2024-07" db="EMBL/GenBank/DDBJ databases">
        <authorList>
            <person name="Yu S.T."/>
        </authorList>
    </citation>
    <scope>NUCLEOTIDE SEQUENCE</scope>
    <source>
        <strain evidence="1">R17</strain>
    </source>
</reference>
<sequence>MQVDLLVFVDVGPSLPANSEAPEAMERGGIRGDELPHPGGQVKAGVVPDQHDRIAELDAGTYQEVAEVPSVEALQLALAPSVLADA</sequence>
<name>A0AB39NXG8_9ACTN</name>
<dbReference type="AlphaFoldDB" id="A0AB39NXG8"/>